<feature type="compositionally biased region" description="Basic and acidic residues" evidence="1">
    <location>
        <begin position="42"/>
        <end position="52"/>
    </location>
</feature>
<protein>
    <submittedName>
        <fullName evidence="3">Uncharacterized protein</fullName>
    </submittedName>
</protein>
<keyword evidence="4" id="KW-1185">Reference proteome</keyword>
<sequence length="123" mass="13182">MLPGLSFPFRNKRCSGAGQSSRSIPLCDGTVRTLGEPPMHTLETDLNSKPESEDGGSGSCAPLSHAVKRRENECAENGFFLELALQVDGNLGTLFRIMVHVFILGAGVELGLPVGGFYMRLAM</sequence>
<evidence type="ECO:0000313" key="4">
    <source>
        <dbReference type="Proteomes" id="UP000499080"/>
    </source>
</evidence>
<keyword evidence="2" id="KW-0472">Membrane</keyword>
<evidence type="ECO:0000256" key="1">
    <source>
        <dbReference type="SAM" id="MobiDB-lite"/>
    </source>
</evidence>
<dbReference type="EMBL" id="BGPR01005958">
    <property type="protein sequence ID" value="GBN14868.1"/>
    <property type="molecule type" value="Genomic_DNA"/>
</dbReference>
<evidence type="ECO:0000313" key="3">
    <source>
        <dbReference type="EMBL" id="GBN14868.1"/>
    </source>
</evidence>
<name>A0A4Y2LJF9_ARAVE</name>
<feature type="transmembrane region" description="Helical" evidence="2">
    <location>
        <begin position="97"/>
        <end position="119"/>
    </location>
</feature>
<evidence type="ECO:0000256" key="2">
    <source>
        <dbReference type="SAM" id="Phobius"/>
    </source>
</evidence>
<dbReference type="AlphaFoldDB" id="A0A4Y2LJF9"/>
<organism evidence="3 4">
    <name type="scientific">Araneus ventricosus</name>
    <name type="common">Orbweaver spider</name>
    <name type="synonym">Epeira ventricosa</name>
    <dbReference type="NCBI Taxonomy" id="182803"/>
    <lineage>
        <taxon>Eukaryota</taxon>
        <taxon>Metazoa</taxon>
        <taxon>Ecdysozoa</taxon>
        <taxon>Arthropoda</taxon>
        <taxon>Chelicerata</taxon>
        <taxon>Arachnida</taxon>
        <taxon>Araneae</taxon>
        <taxon>Araneomorphae</taxon>
        <taxon>Entelegynae</taxon>
        <taxon>Araneoidea</taxon>
        <taxon>Araneidae</taxon>
        <taxon>Araneus</taxon>
    </lineage>
</organism>
<keyword evidence="2" id="KW-1133">Transmembrane helix</keyword>
<reference evidence="3 4" key="1">
    <citation type="journal article" date="2019" name="Sci. Rep.">
        <title>Orb-weaving spider Araneus ventricosus genome elucidates the spidroin gene catalogue.</title>
        <authorList>
            <person name="Kono N."/>
            <person name="Nakamura H."/>
            <person name="Ohtoshi R."/>
            <person name="Moran D.A.P."/>
            <person name="Shinohara A."/>
            <person name="Yoshida Y."/>
            <person name="Fujiwara M."/>
            <person name="Mori M."/>
            <person name="Tomita M."/>
            <person name="Arakawa K."/>
        </authorList>
    </citation>
    <scope>NUCLEOTIDE SEQUENCE [LARGE SCALE GENOMIC DNA]</scope>
</reference>
<gene>
    <name evidence="3" type="ORF">AVEN_4636_1</name>
</gene>
<comment type="caution">
    <text evidence="3">The sequence shown here is derived from an EMBL/GenBank/DDBJ whole genome shotgun (WGS) entry which is preliminary data.</text>
</comment>
<accession>A0A4Y2LJF9</accession>
<keyword evidence="2" id="KW-0812">Transmembrane</keyword>
<feature type="region of interest" description="Disordered" evidence="1">
    <location>
        <begin position="36"/>
        <end position="63"/>
    </location>
</feature>
<dbReference type="Proteomes" id="UP000499080">
    <property type="component" value="Unassembled WGS sequence"/>
</dbReference>
<proteinExistence type="predicted"/>